<dbReference type="PANTHER" id="PTHR48413:SF1">
    <property type="entry name" value="PROTEIN HEAT-STRESS-ASSOCIATED 32"/>
    <property type="match status" value="1"/>
</dbReference>
<dbReference type="EMBL" id="QFGA01000002">
    <property type="protein sequence ID" value="TEB05774.1"/>
    <property type="molecule type" value="Genomic_DNA"/>
</dbReference>
<dbReference type="InterPro" id="IPR036112">
    <property type="entry name" value="ComA_synth_sf"/>
</dbReference>
<protein>
    <submittedName>
        <fullName evidence="2">Phosphosulfolactate synthase</fullName>
        <ecNumber evidence="2">4.4.1.19</ecNumber>
    </submittedName>
</protein>
<accession>A0A4Y7R9Z7</accession>
<dbReference type="InterPro" id="IPR003830">
    <property type="entry name" value="ComA_synth"/>
</dbReference>
<sequence>MGGQAHSSMWMELLDFPLPGRLSKPRTQGLTMVIDKGLGLHETKDLLHTAGAYIDFIKLGFGTSGLYPQDLLEEKINMVKACGIDIYPGGTFLEIAVLQGKLKDYLAYAKDLGYTAVEISDGTIKIPPEVRERAICMALEHDLKVLTEVGNKDPRDRVEVGRYIEQILSDLEQGAFKVILEGRESGKGAGFYDPEGRFLADDVEQVLAAVGDPQPLIWEAPLKQQQLELILRFGPNVNLGNIAPAELLSLEALRVGLRGDTLRPICRESV</sequence>
<dbReference type="InterPro" id="IPR013785">
    <property type="entry name" value="Aldolase_TIM"/>
</dbReference>
<reference evidence="2 3" key="1">
    <citation type="journal article" date="2018" name="Environ. Microbiol.">
        <title>Novel energy conservation strategies and behaviour of Pelotomaculum schinkii driving syntrophic propionate catabolism.</title>
        <authorList>
            <person name="Hidalgo-Ahumada C.A.P."/>
            <person name="Nobu M.K."/>
            <person name="Narihiro T."/>
            <person name="Tamaki H."/>
            <person name="Liu W.T."/>
            <person name="Kamagata Y."/>
            <person name="Stams A.J.M."/>
            <person name="Imachi H."/>
            <person name="Sousa D.Z."/>
        </authorList>
    </citation>
    <scope>NUCLEOTIDE SEQUENCE [LARGE SCALE GENOMIC DNA]</scope>
    <source>
        <strain evidence="2 3">HH</strain>
    </source>
</reference>
<dbReference type="EC" id="4.4.1.19" evidence="2"/>
<dbReference type="SUPFAM" id="SSF102110">
    <property type="entry name" value="(2r)-phospho-3-sulfolactate synthase ComA"/>
    <property type="match status" value="1"/>
</dbReference>
<dbReference type="Proteomes" id="UP000298324">
    <property type="component" value="Unassembled WGS sequence"/>
</dbReference>
<evidence type="ECO:0000313" key="3">
    <source>
        <dbReference type="Proteomes" id="UP000298324"/>
    </source>
</evidence>
<evidence type="ECO:0000313" key="2">
    <source>
        <dbReference type="EMBL" id="TEB05774.1"/>
    </source>
</evidence>
<dbReference type="RefSeq" id="WP_190258510.1">
    <property type="nucleotide sequence ID" value="NZ_QFGA01000002.1"/>
</dbReference>
<keyword evidence="2" id="KW-0456">Lyase</keyword>
<name>A0A4Y7R9Z7_9FIRM</name>
<gene>
    <name evidence="2" type="primary">yitD</name>
    <name evidence="2" type="ORF">Psch_02815</name>
</gene>
<dbReference type="PANTHER" id="PTHR48413">
    <property type="match status" value="1"/>
</dbReference>
<organism evidence="2 3">
    <name type="scientific">Pelotomaculum schinkii</name>
    <dbReference type="NCBI Taxonomy" id="78350"/>
    <lineage>
        <taxon>Bacteria</taxon>
        <taxon>Bacillati</taxon>
        <taxon>Bacillota</taxon>
        <taxon>Clostridia</taxon>
        <taxon>Eubacteriales</taxon>
        <taxon>Desulfotomaculaceae</taxon>
        <taxon>Pelotomaculum</taxon>
    </lineage>
</organism>
<comment type="caution">
    <text evidence="2">The sequence shown here is derived from an EMBL/GenBank/DDBJ whole genome shotgun (WGS) entry which is preliminary data.</text>
</comment>
<comment type="similarity">
    <text evidence="1">Belongs to the phosphosulfolactate synthase family.</text>
</comment>
<keyword evidence="3" id="KW-1185">Reference proteome</keyword>
<dbReference type="GO" id="GO:0043817">
    <property type="term" value="F:phosphosulfolactate synthase activity"/>
    <property type="evidence" value="ECO:0007669"/>
    <property type="project" value="UniProtKB-EC"/>
</dbReference>
<dbReference type="Pfam" id="PF02679">
    <property type="entry name" value="ComA"/>
    <property type="match status" value="1"/>
</dbReference>
<dbReference type="Gene3D" id="3.20.20.70">
    <property type="entry name" value="Aldolase class I"/>
    <property type="match status" value="1"/>
</dbReference>
<proteinExistence type="inferred from homology"/>
<evidence type="ECO:0000256" key="1">
    <source>
        <dbReference type="ARBA" id="ARBA00010424"/>
    </source>
</evidence>
<dbReference type="AlphaFoldDB" id="A0A4Y7R9Z7"/>